<name>A0A8H7Q314_MORIS</name>
<proteinExistence type="predicted"/>
<reference evidence="3" key="1">
    <citation type="submission" date="2020-12" db="EMBL/GenBank/DDBJ databases">
        <title>Metabolic potential, ecology and presence of endohyphal bacteria is reflected in genomic diversity of Mucoromycotina.</title>
        <authorList>
            <person name="Muszewska A."/>
            <person name="Okrasinska A."/>
            <person name="Steczkiewicz K."/>
            <person name="Drgas O."/>
            <person name="Orlowska M."/>
            <person name="Perlinska-Lenart U."/>
            <person name="Aleksandrzak-Piekarczyk T."/>
            <person name="Szatraj K."/>
            <person name="Zielenkiewicz U."/>
            <person name="Pilsyk S."/>
            <person name="Malc E."/>
            <person name="Mieczkowski P."/>
            <person name="Kruszewska J.S."/>
            <person name="Biernat P."/>
            <person name="Pawlowska J."/>
        </authorList>
    </citation>
    <scope>NUCLEOTIDE SEQUENCE</scope>
    <source>
        <strain evidence="3">WA0000067209</strain>
    </source>
</reference>
<dbReference type="InterPro" id="IPR013860">
    <property type="entry name" value="AreA_GATA"/>
</dbReference>
<dbReference type="OrthoDB" id="5563539at2759"/>
<feature type="compositionally biased region" description="Acidic residues" evidence="1">
    <location>
        <begin position="213"/>
        <end position="230"/>
    </location>
</feature>
<dbReference type="AlphaFoldDB" id="A0A8H7Q314"/>
<organism evidence="3 4">
    <name type="scientific">Mortierella isabellina</name>
    <name type="common">Filamentous fungus</name>
    <name type="synonym">Umbelopsis isabellina</name>
    <dbReference type="NCBI Taxonomy" id="91625"/>
    <lineage>
        <taxon>Eukaryota</taxon>
        <taxon>Fungi</taxon>
        <taxon>Fungi incertae sedis</taxon>
        <taxon>Mucoromycota</taxon>
        <taxon>Mucoromycotina</taxon>
        <taxon>Umbelopsidomycetes</taxon>
        <taxon>Umbelopsidales</taxon>
        <taxon>Umbelopsidaceae</taxon>
        <taxon>Umbelopsis</taxon>
    </lineage>
</organism>
<accession>A0A8H7Q314</accession>
<protein>
    <recommendedName>
        <fullName evidence="2">Nitrogen regulatory protein areA GATA-like domain-containing protein</fullName>
    </recommendedName>
</protein>
<dbReference type="InterPro" id="IPR052292">
    <property type="entry name" value="Glucose_repression_reg"/>
</dbReference>
<feature type="region of interest" description="Disordered" evidence="1">
    <location>
        <begin position="103"/>
        <end position="180"/>
    </location>
</feature>
<feature type="domain" description="Nitrogen regulatory protein areA GATA-like" evidence="2">
    <location>
        <begin position="40"/>
        <end position="67"/>
    </location>
</feature>
<evidence type="ECO:0000313" key="4">
    <source>
        <dbReference type="Proteomes" id="UP000654370"/>
    </source>
</evidence>
<dbReference type="PANTHER" id="PTHR28051">
    <property type="entry name" value="PROTEIN MTL1-RELATED"/>
    <property type="match status" value="1"/>
</dbReference>
<dbReference type="Pfam" id="PF08550">
    <property type="entry name" value="GATA_AreA"/>
    <property type="match status" value="1"/>
</dbReference>
<dbReference type="EMBL" id="JAEPQZ010000002">
    <property type="protein sequence ID" value="KAG2184901.1"/>
    <property type="molecule type" value="Genomic_DNA"/>
</dbReference>
<keyword evidence="4" id="KW-1185">Reference proteome</keyword>
<dbReference type="GO" id="GO:0005773">
    <property type="term" value="C:vacuole"/>
    <property type="evidence" value="ECO:0007669"/>
    <property type="project" value="GOC"/>
</dbReference>
<feature type="region of interest" description="Disordered" evidence="1">
    <location>
        <begin position="210"/>
        <end position="331"/>
    </location>
</feature>
<comment type="caution">
    <text evidence="3">The sequence shown here is derived from an EMBL/GenBank/DDBJ whole genome shotgun (WGS) entry which is preliminary data.</text>
</comment>
<dbReference type="Proteomes" id="UP000654370">
    <property type="component" value="Unassembled WGS sequence"/>
</dbReference>
<feature type="compositionally biased region" description="Basic and acidic residues" evidence="1">
    <location>
        <begin position="276"/>
        <end position="291"/>
    </location>
</feature>
<dbReference type="GO" id="GO:0007039">
    <property type="term" value="P:protein catabolic process in the vacuole"/>
    <property type="evidence" value="ECO:0007669"/>
    <property type="project" value="TreeGrafter"/>
</dbReference>
<dbReference type="PANTHER" id="PTHR28051:SF1">
    <property type="entry name" value="PROTEIN MTL1-RELATED"/>
    <property type="match status" value="1"/>
</dbReference>
<gene>
    <name evidence="3" type="ORF">INT43_000814</name>
</gene>
<dbReference type="GO" id="GO:0042149">
    <property type="term" value="P:cellular response to glucose starvation"/>
    <property type="evidence" value="ECO:0007669"/>
    <property type="project" value="TreeGrafter"/>
</dbReference>
<sequence length="442" mass="49935">MARPVINDDMDSPSGGSILGPEICVDYLSYKFDEMDLAASWRVMTKQKKSVVNGIRLENASWRTWAKQKGNLKTVSPQTLNWLKDSDVTWLYGPLHTVVKQEDRYSKPKQSSTHDKLGLIGSSSVTKPPKPPPAASLLKPALKKRSVSDILRGTQPKEARVRLADQPKRTSELSLTDQNNRVNAVSPQVLATHRQPKLRFNSYVEQCIALPDSDNEEDGEEEEEEEEEKEKEDTINNSSRSNDSVRHHSDMYEDDDMMVLNVTKRSTSTPSIMKIEPTRLKRQAPGDHGVESDSSSVGSYDRHHRQAIQWLGQGSSTAYDTTVDDGRSRDMDNDMIQNYDWAAWDLGPVDSDDDDDDQENDYQYQDVNYRQSHFDDEDDMEPPTLFFNEPQASLEDGDAVERLRSLANQMGHQQSQPQDGSTVVGNVVQWAKSYIFGTNNSS</sequence>
<evidence type="ECO:0000256" key="1">
    <source>
        <dbReference type="SAM" id="MobiDB-lite"/>
    </source>
</evidence>
<evidence type="ECO:0000259" key="2">
    <source>
        <dbReference type="Pfam" id="PF08550"/>
    </source>
</evidence>
<feature type="compositionally biased region" description="Basic and acidic residues" evidence="1">
    <location>
        <begin position="155"/>
        <end position="171"/>
    </location>
</feature>
<feature type="compositionally biased region" description="Basic and acidic residues" evidence="1">
    <location>
        <begin position="103"/>
        <end position="117"/>
    </location>
</feature>
<evidence type="ECO:0000313" key="3">
    <source>
        <dbReference type="EMBL" id="KAG2184901.1"/>
    </source>
</evidence>